<proteinExistence type="predicted"/>
<dbReference type="RefSeq" id="WP_011931112.1">
    <property type="nucleotide sequence ID" value="NZ_KJ909292.1"/>
</dbReference>
<gene>
    <name evidence="3" type="primary">kfrA</name>
</gene>
<organism evidence="3">
    <name type="scientific">Aeromonas salmonicida subsp. salmonicida</name>
    <dbReference type="NCBI Taxonomy" id="29491"/>
    <lineage>
        <taxon>Bacteria</taxon>
        <taxon>Pseudomonadati</taxon>
        <taxon>Pseudomonadota</taxon>
        <taxon>Gammaproteobacteria</taxon>
        <taxon>Aeromonadales</taxon>
        <taxon>Aeromonadaceae</taxon>
        <taxon>Aeromonas</taxon>
    </lineage>
</organism>
<feature type="coiled-coil region" evidence="1">
    <location>
        <begin position="172"/>
        <end position="216"/>
    </location>
</feature>
<name>A0A096Y6M2_AERSS</name>
<feature type="coiled-coil region" evidence="1">
    <location>
        <begin position="252"/>
        <end position="324"/>
    </location>
</feature>
<evidence type="ECO:0000259" key="2">
    <source>
        <dbReference type="Pfam" id="PF11740"/>
    </source>
</evidence>
<keyword evidence="1" id="KW-0175">Coiled coil</keyword>
<feature type="coiled-coil region" evidence="1">
    <location>
        <begin position="108"/>
        <end position="138"/>
    </location>
</feature>
<geneLocation type="plasmid" evidence="3">
    <name>pAB5S9b</name>
</geneLocation>
<dbReference type="EMBL" id="KJ909292">
    <property type="protein sequence ID" value="AIM49711.1"/>
    <property type="molecule type" value="Genomic_DNA"/>
</dbReference>
<reference evidence="3" key="1">
    <citation type="journal article" date="2014" name="Antimicrob. Agents Chemother.">
        <title>Detection of variants of the pRAS3, pAB5S9, and pSN254 plasmids in Aeromonas salmonicida subsp. salmonicida: multidrug-resistance, interspecies exchanges, and plasmid reshaping.</title>
        <authorList>
            <person name="Vincent A.T."/>
            <person name="Trudel M.V."/>
            <person name="Paquet V.E."/>
            <person name="Boyle B."/>
            <person name="Tanaka K.H."/>
            <person name="Dallaire-Dufresne S."/>
            <person name="Daher R.K."/>
            <person name="Frenette M."/>
            <person name="Derome N."/>
            <person name="Charette S.J."/>
        </authorList>
    </citation>
    <scope>NUCLEOTIDE SEQUENCE</scope>
    <source>
        <strain evidence="3">2009-144K3</strain>
        <plasmid evidence="3">pAB5S9b</plasmid>
    </source>
</reference>
<sequence>MLYNTRYNILHDTKPEETTMQAPLSNERIHEVADQLAAAGQRPTLAAVREALGGGSFTTISEAMKLWRKQASEQEQLQPLVEALPDVLQQAALTTAAAVWREAQALAASRLEAERQALAQAQETLEAEQAETVELVALLERDLELSRTELADVVAKAADAEVVSNARITKNANELDSLRAELTQAVLRAERAEAKAVEIERRAVDLRAELDRAHQDADKTAAALAEQKTVADKYRAAVEHEKAKNVELDSASKRLLEQYQQAAADLVKATEKADQAAVEIAELKTVQQAAQEASIQAAAANARLETVEKQAADLLDRLTRANTVDKKKGSKE</sequence>
<evidence type="ECO:0000313" key="3">
    <source>
        <dbReference type="EMBL" id="AIM49711.1"/>
    </source>
</evidence>
<evidence type="ECO:0000256" key="1">
    <source>
        <dbReference type="SAM" id="Coils"/>
    </source>
</evidence>
<accession>A0A096Y6M2</accession>
<dbReference type="InterPro" id="IPR021104">
    <property type="entry name" value="KfrA_DNA-bd_N"/>
</dbReference>
<protein>
    <submittedName>
        <fullName evidence="3">KfrA protein</fullName>
    </submittedName>
</protein>
<dbReference type="Pfam" id="PF11740">
    <property type="entry name" value="KfrA_N"/>
    <property type="match status" value="1"/>
</dbReference>
<keyword evidence="3" id="KW-0614">Plasmid</keyword>
<feature type="domain" description="KfrA N-terminal DNA-binding" evidence="2">
    <location>
        <begin position="26"/>
        <end position="141"/>
    </location>
</feature>
<dbReference type="AlphaFoldDB" id="A0A096Y6M2"/>